<accession>A0A069P5I0</accession>
<gene>
    <name evidence="3" type="ORF">BG57_28135</name>
    <name evidence="2" type="ORF">GCM10010985_42360</name>
</gene>
<dbReference type="RefSeq" id="WP_035962677.1">
    <property type="nucleotide sequence ID" value="NZ_BMEG01000007.1"/>
</dbReference>
<evidence type="ECO:0000313" key="5">
    <source>
        <dbReference type="Proteomes" id="UP000597138"/>
    </source>
</evidence>
<dbReference type="SFLD" id="SFLDS00003">
    <property type="entry name" value="Haloacid_Dehalogenase"/>
    <property type="match status" value="1"/>
</dbReference>
<reference evidence="5" key="3">
    <citation type="journal article" date="2019" name="Int. J. Syst. Evol. Microbiol.">
        <title>The Global Catalogue of Microorganisms (GCM) 10K type strain sequencing project: providing services to taxonomists for standard genome sequencing and annotation.</title>
        <authorList>
            <consortium name="The Broad Institute Genomics Platform"/>
            <consortium name="The Broad Institute Genome Sequencing Center for Infectious Disease"/>
            <person name="Wu L."/>
            <person name="Ma J."/>
        </authorList>
    </citation>
    <scope>NUCLEOTIDE SEQUENCE [LARGE SCALE GENOMIC DNA]</scope>
    <source>
        <strain evidence="5">CGMCC 1.11013</strain>
    </source>
</reference>
<dbReference type="OrthoDB" id="264363at2"/>
<organism evidence="3 4">
    <name type="scientific">Caballeronia grimmiae</name>
    <dbReference type="NCBI Taxonomy" id="1071679"/>
    <lineage>
        <taxon>Bacteria</taxon>
        <taxon>Pseudomonadati</taxon>
        <taxon>Pseudomonadota</taxon>
        <taxon>Betaproteobacteria</taxon>
        <taxon>Burkholderiales</taxon>
        <taxon>Burkholderiaceae</taxon>
        <taxon>Caballeronia</taxon>
    </lineage>
</organism>
<dbReference type="Proteomes" id="UP000027439">
    <property type="component" value="Unassembled WGS sequence"/>
</dbReference>
<comment type="caution">
    <text evidence="3">The sequence shown here is derived from an EMBL/GenBank/DDBJ whole genome shotgun (WGS) entry which is preliminary data.</text>
</comment>
<protein>
    <submittedName>
        <fullName evidence="3">Hydrolase</fullName>
    </submittedName>
</protein>
<evidence type="ECO:0000313" key="2">
    <source>
        <dbReference type="EMBL" id="GGD83362.1"/>
    </source>
</evidence>
<name>A0A069P5I0_9BURK</name>
<keyword evidence="5" id="KW-1185">Reference proteome</keyword>
<evidence type="ECO:0000313" key="3">
    <source>
        <dbReference type="EMBL" id="KDR35702.1"/>
    </source>
</evidence>
<dbReference type="eggNOG" id="COG1011">
    <property type="taxonomic scope" value="Bacteria"/>
</dbReference>
<dbReference type="InterPro" id="IPR023214">
    <property type="entry name" value="HAD_sf"/>
</dbReference>
<dbReference type="PANTHER" id="PTHR43316">
    <property type="entry name" value="HYDROLASE, HALOACID DELAHOGENASE-RELATED"/>
    <property type="match status" value="1"/>
</dbReference>
<dbReference type="SFLD" id="SFLDG01129">
    <property type="entry name" value="C1.5:_HAD__Beta-PGM__Phosphata"/>
    <property type="match status" value="1"/>
</dbReference>
<evidence type="ECO:0000313" key="4">
    <source>
        <dbReference type="Proteomes" id="UP000027439"/>
    </source>
</evidence>
<dbReference type="PANTHER" id="PTHR43316:SF9">
    <property type="entry name" value="ACID DEHALOGENASE, PUTATIVE (AFU_ORTHOLOGUE AFUA_6G14460)-RELATED"/>
    <property type="match status" value="1"/>
</dbReference>
<dbReference type="Gene3D" id="1.10.150.750">
    <property type="match status" value="1"/>
</dbReference>
<keyword evidence="1 3" id="KW-0378">Hydrolase</keyword>
<proteinExistence type="predicted"/>
<dbReference type="InterPro" id="IPR036412">
    <property type="entry name" value="HAD-like_sf"/>
</dbReference>
<dbReference type="InterPro" id="IPR006439">
    <property type="entry name" value="HAD-SF_hydro_IA"/>
</dbReference>
<reference evidence="2" key="1">
    <citation type="journal article" date="2014" name="Int. J. Syst. Evol. Microbiol.">
        <title>Complete genome of a new Firmicutes species belonging to the dominant human colonic microbiota ('Ruminococcus bicirculans') reveals two chromosomes and a selective capacity to utilize plant glucans.</title>
        <authorList>
            <consortium name="NISC Comparative Sequencing Program"/>
            <person name="Wegmann U."/>
            <person name="Louis P."/>
            <person name="Goesmann A."/>
            <person name="Henrissat B."/>
            <person name="Duncan S.H."/>
            <person name="Flint H.J."/>
        </authorList>
    </citation>
    <scope>NUCLEOTIDE SEQUENCE</scope>
    <source>
        <strain evidence="2">CGMCC 1.11013</strain>
    </source>
</reference>
<dbReference type="EMBL" id="JFHE01000006">
    <property type="protein sequence ID" value="KDR35702.1"/>
    <property type="molecule type" value="Genomic_DNA"/>
</dbReference>
<dbReference type="EMBL" id="BMEG01000007">
    <property type="protein sequence ID" value="GGD83362.1"/>
    <property type="molecule type" value="Genomic_DNA"/>
</dbReference>
<dbReference type="InterPro" id="IPR051540">
    <property type="entry name" value="S-2-haloacid_dehalogenase"/>
</dbReference>
<dbReference type="PRINTS" id="PR00413">
    <property type="entry name" value="HADHALOGNASE"/>
</dbReference>
<dbReference type="Proteomes" id="UP000597138">
    <property type="component" value="Unassembled WGS sequence"/>
</dbReference>
<dbReference type="STRING" id="1071679.BG57_28135"/>
<evidence type="ECO:0000256" key="1">
    <source>
        <dbReference type="ARBA" id="ARBA00022801"/>
    </source>
</evidence>
<sequence length="239" mass="26834">MNPKAITFDYFGTLVDVDHGGTLGMAEVLRRISVEAHEPVSQVYLDWDIRNVRLYRGQAYARYRDVAQQALADCLDTHCPGARKGHAMETLTDLFLSHLVEASPAHTDAEPFLDWAASRYPLMPITNMDSDLWRRTRLTRYFEHVTTAEMAQAYKPSQAIFALALDRLAVDAHDVLHCSLASWADIDGAKPLGMAVAWINRTRDTLGTWQPRPDFEFDTLSPVRDVLEGLSLTATGETI</sequence>
<reference evidence="3 4" key="2">
    <citation type="submission" date="2014-03" db="EMBL/GenBank/DDBJ databases">
        <title>Draft Genome Sequences of Four Burkholderia Strains.</title>
        <authorList>
            <person name="Liu X.Y."/>
            <person name="Li C.X."/>
            <person name="Xu J.H."/>
        </authorList>
    </citation>
    <scope>NUCLEOTIDE SEQUENCE [LARGE SCALE GENOMIC DNA]</scope>
    <source>
        <strain evidence="3 4">R27</strain>
    </source>
</reference>
<dbReference type="AlphaFoldDB" id="A0A069P5I0"/>
<dbReference type="Gene3D" id="3.40.50.1000">
    <property type="entry name" value="HAD superfamily/HAD-like"/>
    <property type="match status" value="1"/>
</dbReference>
<dbReference type="SUPFAM" id="SSF56784">
    <property type="entry name" value="HAD-like"/>
    <property type="match status" value="1"/>
</dbReference>
<dbReference type="GO" id="GO:0016787">
    <property type="term" value="F:hydrolase activity"/>
    <property type="evidence" value="ECO:0007669"/>
    <property type="project" value="UniProtKB-KW"/>
</dbReference>
<reference evidence="2" key="4">
    <citation type="submission" date="2024-05" db="EMBL/GenBank/DDBJ databases">
        <authorList>
            <person name="Sun Q."/>
            <person name="Zhou Y."/>
        </authorList>
    </citation>
    <scope>NUCLEOTIDE SEQUENCE</scope>
    <source>
        <strain evidence="2">CGMCC 1.11013</strain>
    </source>
</reference>
<dbReference type="Pfam" id="PF00702">
    <property type="entry name" value="Hydrolase"/>
    <property type="match status" value="1"/>
</dbReference>